<evidence type="ECO:0000256" key="1">
    <source>
        <dbReference type="ARBA" id="ARBA00007249"/>
    </source>
</evidence>
<name>A0A6F9DEB8_9ASCI</name>
<dbReference type="SUPFAM" id="SSF50465">
    <property type="entry name" value="EF-Tu/eEF-1alpha/eIF2-gamma C-terminal domain"/>
    <property type="match status" value="1"/>
</dbReference>
<evidence type="ECO:0000256" key="4">
    <source>
        <dbReference type="SAM" id="MobiDB-lite"/>
    </source>
</evidence>
<dbReference type="GO" id="GO:0005525">
    <property type="term" value="F:GTP binding"/>
    <property type="evidence" value="ECO:0007669"/>
    <property type="project" value="UniProtKB-KW"/>
</dbReference>
<dbReference type="InterPro" id="IPR009000">
    <property type="entry name" value="Transl_B-barrel_sf"/>
</dbReference>
<dbReference type="GO" id="GO:0003924">
    <property type="term" value="F:GTPase activity"/>
    <property type="evidence" value="ECO:0007669"/>
    <property type="project" value="InterPro"/>
</dbReference>
<dbReference type="Gene3D" id="2.40.30.10">
    <property type="entry name" value="Translation factors"/>
    <property type="match status" value="1"/>
</dbReference>
<dbReference type="CDD" id="cd03694">
    <property type="entry name" value="GTPBP_II"/>
    <property type="match status" value="1"/>
</dbReference>
<dbReference type="InterPro" id="IPR004161">
    <property type="entry name" value="EFTu-like_2"/>
</dbReference>
<reference evidence="6" key="1">
    <citation type="submission" date="2020-04" db="EMBL/GenBank/DDBJ databases">
        <authorList>
            <person name="Neveu A P."/>
        </authorList>
    </citation>
    <scope>NUCLEOTIDE SEQUENCE</scope>
    <source>
        <tissue evidence="6">Whole embryo</tissue>
    </source>
</reference>
<evidence type="ECO:0000256" key="3">
    <source>
        <dbReference type="ARBA" id="ARBA00023134"/>
    </source>
</evidence>
<proteinExistence type="evidence at transcript level"/>
<dbReference type="InterPro" id="IPR050055">
    <property type="entry name" value="EF-Tu_GTPase"/>
</dbReference>
<dbReference type="InterPro" id="IPR035531">
    <property type="entry name" value="GTPBP1-like"/>
</dbReference>
<feature type="compositionally biased region" description="Polar residues" evidence="4">
    <location>
        <begin position="1"/>
        <end position="18"/>
    </location>
</feature>
<dbReference type="SUPFAM" id="SSF52540">
    <property type="entry name" value="P-loop containing nucleoside triphosphate hydrolases"/>
    <property type="match status" value="1"/>
</dbReference>
<evidence type="ECO:0000313" key="6">
    <source>
        <dbReference type="EMBL" id="CAB3250080.1"/>
    </source>
</evidence>
<dbReference type="CDD" id="cd03708">
    <property type="entry name" value="GTPBP_III"/>
    <property type="match status" value="1"/>
</dbReference>
<evidence type="ECO:0000256" key="2">
    <source>
        <dbReference type="ARBA" id="ARBA00022741"/>
    </source>
</evidence>
<gene>
    <name evidence="6" type="primary">Gnl2-001</name>
</gene>
<accession>A0A6F9DEB8</accession>
<dbReference type="Pfam" id="PF03144">
    <property type="entry name" value="GTP_EFTU_D2"/>
    <property type="match status" value="1"/>
</dbReference>
<organism evidence="6">
    <name type="scientific">Phallusia mammillata</name>
    <dbReference type="NCBI Taxonomy" id="59560"/>
    <lineage>
        <taxon>Eukaryota</taxon>
        <taxon>Metazoa</taxon>
        <taxon>Chordata</taxon>
        <taxon>Tunicata</taxon>
        <taxon>Ascidiacea</taxon>
        <taxon>Phlebobranchia</taxon>
        <taxon>Ascidiidae</taxon>
        <taxon>Phallusia</taxon>
    </lineage>
</organism>
<feature type="compositionally biased region" description="Low complexity" evidence="4">
    <location>
        <begin position="589"/>
        <end position="610"/>
    </location>
</feature>
<dbReference type="SUPFAM" id="SSF50447">
    <property type="entry name" value="Translation proteins"/>
    <property type="match status" value="1"/>
</dbReference>
<dbReference type="GO" id="GO:0003746">
    <property type="term" value="F:translation elongation factor activity"/>
    <property type="evidence" value="ECO:0007669"/>
    <property type="project" value="TreeGrafter"/>
</dbReference>
<keyword evidence="2" id="KW-0547">Nucleotide-binding</keyword>
<dbReference type="Pfam" id="PF00009">
    <property type="entry name" value="GTP_EFTU"/>
    <property type="match status" value="1"/>
</dbReference>
<protein>
    <submittedName>
        <fullName evidence="6">GTP-binding protein 2</fullName>
    </submittedName>
</protein>
<feature type="region of interest" description="Disordered" evidence="4">
    <location>
        <begin position="577"/>
        <end position="622"/>
    </location>
</feature>
<dbReference type="FunFam" id="3.40.50.300:FF:000091">
    <property type="entry name" value="Probable GTP-binding protein 1"/>
    <property type="match status" value="1"/>
</dbReference>
<comment type="similarity">
    <text evidence="1">Belongs to the TRAFAC class translation factor GTPase superfamily. Classic translation factor GTPase family. EF-Tu/EF-1A subfamily.</text>
</comment>
<dbReference type="Gene3D" id="3.40.50.300">
    <property type="entry name" value="P-loop containing nucleotide triphosphate hydrolases"/>
    <property type="match status" value="1"/>
</dbReference>
<keyword evidence="3" id="KW-0342">GTP-binding</keyword>
<feature type="region of interest" description="Disordered" evidence="4">
    <location>
        <begin position="1"/>
        <end position="20"/>
    </location>
</feature>
<dbReference type="PANTHER" id="PTHR43721:SF3">
    <property type="entry name" value="GTP-BINDING PROTEIN 2"/>
    <property type="match status" value="1"/>
</dbReference>
<dbReference type="PANTHER" id="PTHR43721">
    <property type="entry name" value="ELONGATION FACTOR TU-RELATED"/>
    <property type="match status" value="1"/>
</dbReference>
<feature type="domain" description="Tr-type G" evidence="5">
    <location>
        <begin position="147"/>
        <end position="376"/>
    </location>
</feature>
<dbReference type="InterPro" id="IPR009001">
    <property type="entry name" value="Transl_elong_EF1A/Init_IF2_C"/>
</dbReference>
<sequence length="622" mass="68581">MAQPQNTNSVSLHNNNKAIQDKKLKESLKMELNNLPPEEEEGNIEYKLKLINPTSSRLEHLVTQMKWRLQEGQGEAIYKIGVEDNGICSGLTDSELESTMNTLKSMSEKIGADLTTLRKREVNSEALGIRKQVAEILVRKVPDDQQFLDIRISVLGNADAGKSTLLGVLTHGEHDNGRGRARLNLFRHLHEIQSGRTSCISHEILGFDSKGNVINYSESRTAEEICSAASKIITFIDLAGHHKYLKTTIFGLTSHHPDFAVVVVSANRGVAGTTREHLGLAMALGVPIIAVVTKMDLCPTSVSDRACRQLEQLLTSAVCSKIPFRVRSEDDAYSAAAAMAGENNKVVPVFTVSSVTGKNLSLLTTFFNVLMPQKNVREQEKLMQKPAEFQVDEVFTVPEVGAVVGGTLYHGTLAEKDSLLIGPTTEGRYLPVRVTTIQRNRAPCRIVRAGQAASLSLDEVDKDDIRKGMVIVSERLEPSCCLRFEATAYLLYHPTSALSVGFQCTVHAGNVRQTAVVESIANEEESLRLNEQACITFRFVCSPEYIRTGSTLIFRERSTKGIGQVTKVMPFSSSDFCQPRHKHRRRFASSGSLSSPTSSSSNSDDSPTQSRPFSPKRQHLER</sequence>
<evidence type="ECO:0000259" key="5">
    <source>
        <dbReference type="PROSITE" id="PS51722"/>
    </source>
</evidence>
<dbReference type="FunFam" id="2.40.30.10:FF:000014">
    <property type="entry name" value="Probable GTP-binding protein 1"/>
    <property type="match status" value="1"/>
</dbReference>
<dbReference type="CDD" id="cd04165">
    <property type="entry name" value="GTPBP1_like"/>
    <property type="match status" value="1"/>
</dbReference>
<dbReference type="PROSITE" id="PS51722">
    <property type="entry name" value="G_TR_2"/>
    <property type="match status" value="1"/>
</dbReference>
<dbReference type="EMBL" id="LR785508">
    <property type="protein sequence ID" value="CAB3250080.1"/>
    <property type="molecule type" value="mRNA"/>
</dbReference>
<dbReference type="InterPro" id="IPR027417">
    <property type="entry name" value="P-loop_NTPase"/>
</dbReference>
<dbReference type="InterPro" id="IPR000795">
    <property type="entry name" value="T_Tr_GTP-bd_dom"/>
</dbReference>
<dbReference type="AlphaFoldDB" id="A0A6F9DEB8"/>